<comment type="caution">
    <text evidence="3">The sequence shown here is derived from an EMBL/GenBank/DDBJ whole genome shotgun (WGS) entry which is preliminary data.</text>
</comment>
<dbReference type="Proteomes" id="UP001162164">
    <property type="component" value="Unassembled WGS sequence"/>
</dbReference>
<dbReference type="EMBL" id="JAPWTJ010000149">
    <property type="protein sequence ID" value="KAJ8982040.1"/>
    <property type="molecule type" value="Genomic_DNA"/>
</dbReference>
<feature type="compositionally biased region" description="Basic and acidic residues" evidence="1">
    <location>
        <begin position="171"/>
        <end position="184"/>
    </location>
</feature>
<proteinExistence type="predicted"/>
<evidence type="ECO:0000259" key="2">
    <source>
        <dbReference type="Pfam" id="PF14761"/>
    </source>
</evidence>
<gene>
    <name evidence="3" type="ORF">NQ317_001734</name>
</gene>
<keyword evidence="4" id="KW-1185">Reference proteome</keyword>
<accession>A0ABQ9JXK7</accession>
<evidence type="ECO:0000313" key="3">
    <source>
        <dbReference type="EMBL" id="KAJ8982040.1"/>
    </source>
</evidence>
<feature type="compositionally biased region" description="Basic and acidic residues" evidence="1">
    <location>
        <begin position="194"/>
        <end position="205"/>
    </location>
</feature>
<feature type="domain" description="BLOC-2 complex member HPS3 N-terminal" evidence="2">
    <location>
        <begin position="4"/>
        <end position="101"/>
    </location>
</feature>
<dbReference type="PANTHER" id="PTHR28633:SF1">
    <property type="entry name" value="BLOC-2 COMPLEX MEMBER HPS3"/>
    <property type="match status" value="1"/>
</dbReference>
<protein>
    <recommendedName>
        <fullName evidence="2">BLOC-2 complex member HPS3 N-terminal domain-containing protein</fullName>
    </recommendedName>
</protein>
<organism evidence="3 4">
    <name type="scientific">Molorchus minor</name>
    <dbReference type="NCBI Taxonomy" id="1323400"/>
    <lineage>
        <taxon>Eukaryota</taxon>
        <taxon>Metazoa</taxon>
        <taxon>Ecdysozoa</taxon>
        <taxon>Arthropoda</taxon>
        <taxon>Hexapoda</taxon>
        <taxon>Insecta</taxon>
        <taxon>Pterygota</taxon>
        <taxon>Neoptera</taxon>
        <taxon>Endopterygota</taxon>
        <taxon>Coleoptera</taxon>
        <taxon>Polyphaga</taxon>
        <taxon>Cucujiformia</taxon>
        <taxon>Chrysomeloidea</taxon>
        <taxon>Cerambycidae</taxon>
        <taxon>Lamiinae</taxon>
        <taxon>Monochamini</taxon>
        <taxon>Molorchus</taxon>
    </lineage>
</organism>
<name>A0ABQ9JXK7_9CUCU</name>
<dbReference type="InterPro" id="IPR029437">
    <property type="entry name" value="HPS3_N"/>
</dbReference>
<evidence type="ECO:0000256" key="1">
    <source>
        <dbReference type="SAM" id="MobiDB-lite"/>
    </source>
</evidence>
<dbReference type="Pfam" id="PF14761">
    <property type="entry name" value="HPS3_N"/>
    <property type="match status" value="1"/>
</dbReference>
<evidence type="ECO:0000313" key="4">
    <source>
        <dbReference type="Proteomes" id="UP001162164"/>
    </source>
</evidence>
<dbReference type="PANTHER" id="PTHR28633">
    <property type="entry name" value="HERMANSKY-PUDLAK SYNDROME 3 PROTEIN"/>
    <property type="match status" value="1"/>
</dbReference>
<reference evidence="3" key="1">
    <citation type="journal article" date="2023" name="Insect Mol. Biol.">
        <title>Genome sequencing provides insights into the evolution of gene families encoding plant cell wall-degrading enzymes in longhorned beetles.</title>
        <authorList>
            <person name="Shin N.R."/>
            <person name="Okamura Y."/>
            <person name="Kirsch R."/>
            <person name="Pauchet Y."/>
        </authorList>
    </citation>
    <scope>NUCLEOTIDE SEQUENCE</scope>
    <source>
        <strain evidence="3">MMC_N1</strain>
    </source>
</reference>
<dbReference type="InterPro" id="IPR017216">
    <property type="entry name" value="HPS3"/>
</dbReference>
<sequence length="205" mass="23062">MVRVISVHHFASQHIQTVEQPTACVVAPPNRLLLALLNNCVEVRDLGNESDVLFSFPTVDEVIQIVHCQNGDYVATLETKFNRQNKETNFVRVYINWDSIATLQQSKMTSSGVSLGSSECGMVQPMRARIAGRVTPTTNQSELGSLEMIEIPSTRGVMYYLKKMLLEIKSGPDADKSNKRTEKDYLEEDSDDTDKDRHQEKAGQR</sequence>
<feature type="region of interest" description="Disordered" evidence="1">
    <location>
        <begin position="171"/>
        <end position="205"/>
    </location>
</feature>